<proteinExistence type="predicted"/>
<reference evidence="1" key="1">
    <citation type="submission" date="2021-01" db="EMBL/GenBank/DDBJ databases">
        <authorList>
            <person name="Corre E."/>
            <person name="Pelletier E."/>
            <person name="Niang G."/>
            <person name="Scheremetjew M."/>
            <person name="Finn R."/>
            <person name="Kale V."/>
            <person name="Holt S."/>
            <person name="Cochrane G."/>
            <person name="Meng A."/>
            <person name="Brown T."/>
            <person name="Cohen L."/>
        </authorList>
    </citation>
    <scope>NUCLEOTIDE SEQUENCE</scope>
    <source>
        <strain evidence="1">RCC1871</strain>
    </source>
</reference>
<dbReference type="EMBL" id="HBHZ01003848">
    <property type="protein sequence ID" value="CAE0189869.1"/>
    <property type="molecule type" value="Transcribed_RNA"/>
</dbReference>
<gene>
    <name evidence="1" type="ORF">CROS1456_LOCUS2958</name>
</gene>
<protein>
    <submittedName>
        <fullName evidence="1">Uncharacterized protein</fullName>
    </submittedName>
</protein>
<dbReference type="AlphaFoldDB" id="A0A7S3C9B7"/>
<sequence>MLVCRVGRIAWAPCGTKWMSSLILPFSVRNPAASPQRLHNNRKLSTLTDDLVAYARQCQSRSAAIETVEHGAQMVDRDSKGYEVEGVVRLQLVGAELNYAEGRSTEVETLCHRALTLVSENDELLNTKFQSECSLFARHLLTLTHLRRGEDNLANDLTSTFADTDVSSSAYDFQSQIIGKKSRRGMAAVYEGMKGLLDHSLGARDLALESYDKVAETLGGTNVAEWKDKDAKLDHVAKNFAIFSSCLGDGFGGPDWDGRPDPLSQYDHVAAKAAEGARGLAADQKASAVWGSHALLKEVAHSADFAAAQELVNRGDLDAAEARLESLLQSHAEEFSGEDSRAGLVVTKLAEVYLKSNRLTLAEGLFRNAGKLLSGGQVSILDDPSAETECHPSCAALLELNYSKLLRVIPRREAEAARTLERAEKRWSERVCPHTSLQDVSGRGVVDLQTQRLLYL</sequence>
<organism evidence="1">
    <name type="scientific">Chloropicon roscoffensis</name>
    <dbReference type="NCBI Taxonomy" id="1461544"/>
    <lineage>
        <taxon>Eukaryota</taxon>
        <taxon>Viridiplantae</taxon>
        <taxon>Chlorophyta</taxon>
        <taxon>Chloropicophyceae</taxon>
        <taxon>Chloropicales</taxon>
        <taxon>Chloropicaceae</taxon>
        <taxon>Chloropicon</taxon>
    </lineage>
</organism>
<accession>A0A7S3C9B7</accession>
<name>A0A7S3C9B7_9CHLO</name>
<evidence type="ECO:0000313" key="1">
    <source>
        <dbReference type="EMBL" id="CAE0189869.1"/>
    </source>
</evidence>